<dbReference type="EC" id="3.1.1.31" evidence="3"/>
<evidence type="ECO:0000256" key="1">
    <source>
        <dbReference type="ARBA" id="ARBA00022801"/>
    </source>
</evidence>
<keyword evidence="4" id="KW-1185">Reference proteome</keyword>
<dbReference type="GO" id="GO:0019262">
    <property type="term" value="P:N-acetylneuraminate catabolic process"/>
    <property type="evidence" value="ECO:0007669"/>
    <property type="project" value="TreeGrafter"/>
</dbReference>
<dbReference type="GO" id="GO:0006046">
    <property type="term" value="P:N-acetylglucosamine catabolic process"/>
    <property type="evidence" value="ECO:0007669"/>
    <property type="project" value="TreeGrafter"/>
</dbReference>
<dbReference type="InterPro" id="IPR006148">
    <property type="entry name" value="Glc/Gal-6P_isomerase"/>
</dbReference>
<dbReference type="Gene3D" id="3.40.50.1360">
    <property type="match status" value="1"/>
</dbReference>
<dbReference type="GO" id="GO:0017057">
    <property type="term" value="F:6-phosphogluconolactonase activity"/>
    <property type="evidence" value="ECO:0007669"/>
    <property type="project" value="UniProtKB-EC"/>
</dbReference>
<sequence>MKISYLENYDSLSQYAAKLVMDEVQLKRDLLFCAATGNSPTGMYAEMAKNKSLFDRMRVVKMDEWGIIPLSHPDSCESYIKKHVLEPLEIPAERYVGFDTAPESVVAECTRMQNFISDQGPFDICILGLGKNAHIAFNEPADFLQPYFHKAVLAPSTIQHDPALSQGPEPAYGLCVGMKDIMQTRKVIFLITGKGKQEAIQQILERKISTQCPASFLWLHSNVECLVDKNSL</sequence>
<dbReference type="PANTHER" id="PTHR11280">
    <property type="entry name" value="GLUCOSAMINE-6-PHOSPHATE ISOMERASE"/>
    <property type="match status" value="1"/>
</dbReference>
<comment type="caution">
    <text evidence="3">The sequence shown here is derived from an EMBL/GenBank/DDBJ whole genome shotgun (WGS) entry which is preliminary data.</text>
</comment>
<dbReference type="GO" id="GO:0005829">
    <property type="term" value="C:cytosol"/>
    <property type="evidence" value="ECO:0007669"/>
    <property type="project" value="TreeGrafter"/>
</dbReference>
<evidence type="ECO:0000313" key="3">
    <source>
        <dbReference type="EMBL" id="MCR9016819.1"/>
    </source>
</evidence>
<accession>A0A9X2SZS4</accession>
<dbReference type="InterPro" id="IPR037171">
    <property type="entry name" value="NagB/RpiA_transferase-like"/>
</dbReference>
<dbReference type="RefSeq" id="WP_258424665.1">
    <property type="nucleotide sequence ID" value="NZ_JANSUY010000019.1"/>
</dbReference>
<reference evidence="3" key="1">
    <citation type="submission" date="2022-08" db="EMBL/GenBank/DDBJ databases">
        <authorList>
            <person name="Zhang D."/>
        </authorList>
    </citation>
    <scope>NUCLEOTIDE SEQUENCE</scope>
    <source>
        <strain evidence="3">XJ19-11</strain>
    </source>
</reference>
<dbReference type="GO" id="GO:0004342">
    <property type="term" value="F:glucosamine-6-phosphate deaminase activity"/>
    <property type="evidence" value="ECO:0007669"/>
    <property type="project" value="InterPro"/>
</dbReference>
<dbReference type="AlphaFoldDB" id="A0A9X2SZS4"/>
<evidence type="ECO:0000259" key="2">
    <source>
        <dbReference type="Pfam" id="PF01182"/>
    </source>
</evidence>
<gene>
    <name evidence="3" type="ORF">NU887_17420</name>
</gene>
<protein>
    <submittedName>
        <fullName evidence="3">6-phosphogluconolactonase</fullName>
        <ecNumber evidence="3">3.1.1.31</ecNumber>
    </submittedName>
</protein>
<name>A0A9X2SZS4_9BACT</name>
<keyword evidence="1 3" id="KW-0378">Hydrolase</keyword>
<organism evidence="3 4">
    <name type="scientific">Aquiflexum gelatinilyticum</name>
    <dbReference type="NCBI Taxonomy" id="2961943"/>
    <lineage>
        <taxon>Bacteria</taxon>
        <taxon>Pseudomonadati</taxon>
        <taxon>Bacteroidota</taxon>
        <taxon>Cytophagia</taxon>
        <taxon>Cytophagales</taxon>
        <taxon>Cyclobacteriaceae</taxon>
        <taxon>Aquiflexum</taxon>
    </lineage>
</organism>
<dbReference type="GO" id="GO:0006043">
    <property type="term" value="P:glucosamine catabolic process"/>
    <property type="evidence" value="ECO:0007669"/>
    <property type="project" value="TreeGrafter"/>
</dbReference>
<dbReference type="PANTHER" id="PTHR11280:SF5">
    <property type="entry name" value="GLUCOSAMINE-6-PHOSPHATE ISOMERASE"/>
    <property type="match status" value="1"/>
</dbReference>
<dbReference type="SUPFAM" id="SSF100950">
    <property type="entry name" value="NagB/RpiA/CoA transferase-like"/>
    <property type="match status" value="1"/>
</dbReference>
<dbReference type="GO" id="GO:0005975">
    <property type="term" value="P:carbohydrate metabolic process"/>
    <property type="evidence" value="ECO:0007669"/>
    <property type="project" value="InterPro"/>
</dbReference>
<dbReference type="Pfam" id="PF01182">
    <property type="entry name" value="Glucosamine_iso"/>
    <property type="match status" value="1"/>
</dbReference>
<feature type="domain" description="Glucosamine/galactosamine-6-phosphate isomerase" evidence="2">
    <location>
        <begin position="11"/>
        <end position="217"/>
    </location>
</feature>
<evidence type="ECO:0000313" key="4">
    <source>
        <dbReference type="Proteomes" id="UP001142175"/>
    </source>
</evidence>
<dbReference type="EMBL" id="JANSUY010000019">
    <property type="protein sequence ID" value="MCR9016819.1"/>
    <property type="molecule type" value="Genomic_DNA"/>
</dbReference>
<dbReference type="Proteomes" id="UP001142175">
    <property type="component" value="Unassembled WGS sequence"/>
</dbReference>
<dbReference type="InterPro" id="IPR004547">
    <property type="entry name" value="Glucosamine6P_isomerase"/>
</dbReference>
<dbReference type="GO" id="GO:0042802">
    <property type="term" value="F:identical protein binding"/>
    <property type="evidence" value="ECO:0007669"/>
    <property type="project" value="TreeGrafter"/>
</dbReference>
<proteinExistence type="predicted"/>